<protein>
    <recommendedName>
        <fullName evidence="4">Patatin</fullName>
        <ecNumber evidence="4">3.1.1.-</ecNumber>
    </recommendedName>
</protein>
<comment type="domain">
    <text evidence="4">The nitrogen atoms of the two glycine residues in the GGXR motif define the oxyanion hole, and stabilize the oxyanion that forms during the nucleophilic attack by the catalytic serine during substrate cleavage.</text>
</comment>
<feature type="active site" description="Nucleophile" evidence="3">
    <location>
        <position position="97"/>
    </location>
</feature>
<evidence type="ECO:0000256" key="2">
    <source>
        <dbReference type="ARBA" id="ARBA00023098"/>
    </source>
</evidence>
<dbReference type="EC" id="3.1.1.-" evidence="4"/>
<dbReference type="InParanoid" id="A0A251TSL0"/>
<dbReference type="EMBL" id="CM007898">
    <property type="protein sequence ID" value="OTG14110.1"/>
    <property type="molecule type" value="Genomic_DNA"/>
</dbReference>
<feature type="short sequence motif" description="GXGXXG" evidence="3">
    <location>
        <begin position="57"/>
        <end position="62"/>
    </location>
</feature>
<reference evidence="7" key="1">
    <citation type="journal article" date="2017" name="Nature">
        <title>The sunflower genome provides insights into oil metabolism, flowering and Asterid evolution.</title>
        <authorList>
            <person name="Badouin H."/>
            <person name="Gouzy J."/>
            <person name="Grassa C.J."/>
            <person name="Murat F."/>
            <person name="Staton S.E."/>
            <person name="Cottret L."/>
            <person name="Lelandais-Briere C."/>
            <person name="Owens G.L."/>
            <person name="Carrere S."/>
            <person name="Mayjonade B."/>
            <person name="Legrand L."/>
            <person name="Gill N."/>
            <person name="Kane N.C."/>
            <person name="Bowers J.E."/>
            <person name="Hubner S."/>
            <person name="Bellec A."/>
            <person name="Berard A."/>
            <person name="Berges H."/>
            <person name="Blanchet N."/>
            <person name="Boniface M.C."/>
            <person name="Brunel D."/>
            <person name="Catrice O."/>
            <person name="Chaidir N."/>
            <person name="Claudel C."/>
            <person name="Donnadieu C."/>
            <person name="Faraut T."/>
            <person name="Fievet G."/>
            <person name="Helmstetter N."/>
            <person name="King M."/>
            <person name="Knapp S.J."/>
            <person name="Lai Z."/>
            <person name="Le Paslier M.C."/>
            <person name="Lippi Y."/>
            <person name="Lorenzon L."/>
            <person name="Mandel J.R."/>
            <person name="Marage G."/>
            <person name="Marchand G."/>
            <person name="Marquand E."/>
            <person name="Bret-Mestries E."/>
            <person name="Morien E."/>
            <person name="Nambeesan S."/>
            <person name="Nguyen T."/>
            <person name="Pegot-Espagnet P."/>
            <person name="Pouilly N."/>
            <person name="Raftis F."/>
            <person name="Sallet E."/>
            <person name="Schiex T."/>
            <person name="Thomas J."/>
            <person name="Vandecasteele C."/>
            <person name="Vares D."/>
            <person name="Vear F."/>
            <person name="Vautrin S."/>
            <person name="Crespi M."/>
            <person name="Mangin B."/>
            <person name="Burke J.M."/>
            <person name="Salse J."/>
            <person name="Munos S."/>
            <person name="Vincourt P."/>
            <person name="Rieseberg L.H."/>
            <person name="Langlade N.B."/>
        </authorList>
    </citation>
    <scope>NUCLEOTIDE SEQUENCE [LARGE SCALE GENOMIC DNA]</scope>
    <source>
        <strain evidence="7">cv. SF193</strain>
    </source>
</reference>
<feature type="short sequence motif" description="GXGXXG" evidence="3">
    <location>
        <begin position="362"/>
        <end position="367"/>
    </location>
</feature>
<organism evidence="6 7">
    <name type="scientific">Helianthus annuus</name>
    <name type="common">Common sunflower</name>
    <dbReference type="NCBI Taxonomy" id="4232"/>
    <lineage>
        <taxon>Eukaryota</taxon>
        <taxon>Viridiplantae</taxon>
        <taxon>Streptophyta</taxon>
        <taxon>Embryophyta</taxon>
        <taxon>Tracheophyta</taxon>
        <taxon>Spermatophyta</taxon>
        <taxon>Magnoliopsida</taxon>
        <taxon>eudicotyledons</taxon>
        <taxon>Gunneridae</taxon>
        <taxon>Pentapetalae</taxon>
        <taxon>asterids</taxon>
        <taxon>campanulids</taxon>
        <taxon>Asterales</taxon>
        <taxon>Asteraceae</taxon>
        <taxon>Asteroideae</taxon>
        <taxon>Heliantheae alliance</taxon>
        <taxon>Heliantheae</taxon>
        <taxon>Helianthus</taxon>
    </lineage>
</organism>
<feature type="short sequence motif" description="DGA/G" evidence="3">
    <location>
        <begin position="277"/>
        <end position="279"/>
    </location>
</feature>
<evidence type="ECO:0000259" key="5">
    <source>
        <dbReference type="PROSITE" id="PS51635"/>
    </source>
</evidence>
<dbReference type="PANTHER" id="PTHR32176:SF103">
    <property type="entry name" value="OS08G0376550 PROTEIN"/>
    <property type="match status" value="1"/>
</dbReference>
<feature type="short sequence motif" description="GXSXG" evidence="3">
    <location>
        <begin position="400"/>
        <end position="404"/>
    </location>
</feature>
<comment type="function">
    <text evidence="4">Lipolytic acyl hydrolase (LAH).</text>
</comment>
<dbReference type="OMA" id="HNISQTY"/>
<dbReference type="SUPFAM" id="SSF52151">
    <property type="entry name" value="FabD/lysophospholipase-like"/>
    <property type="match status" value="2"/>
</dbReference>
<dbReference type="PANTHER" id="PTHR32176">
    <property type="entry name" value="XYLOSE ISOMERASE"/>
    <property type="match status" value="1"/>
</dbReference>
<feature type="short sequence motif" description="DGA/G" evidence="3">
    <location>
        <begin position="582"/>
        <end position="584"/>
    </location>
</feature>
<feature type="short sequence motif" description="GXSXG" evidence="3">
    <location>
        <begin position="95"/>
        <end position="99"/>
    </location>
</feature>
<evidence type="ECO:0000256" key="3">
    <source>
        <dbReference type="PROSITE-ProRule" id="PRU01161"/>
    </source>
</evidence>
<keyword evidence="3 4" id="KW-0442">Lipid degradation</keyword>
<feature type="domain" description="PNPLA" evidence="5">
    <location>
        <begin position="358"/>
        <end position="595"/>
    </location>
</feature>
<dbReference type="GO" id="GO:0047372">
    <property type="term" value="F:monoacylglycerol lipase activity"/>
    <property type="evidence" value="ECO:0000318"/>
    <property type="project" value="GO_Central"/>
</dbReference>
<keyword evidence="6" id="KW-0808">Transferase</keyword>
<evidence type="ECO:0000256" key="4">
    <source>
        <dbReference type="RuleBase" id="RU361262"/>
    </source>
</evidence>
<dbReference type="Pfam" id="PF01734">
    <property type="entry name" value="Patatin"/>
    <property type="match status" value="2"/>
</dbReference>
<feature type="active site" description="Proton acceptor" evidence="3">
    <location>
        <position position="582"/>
    </location>
</feature>
<proteinExistence type="inferred from homology"/>
<dbReference type="AlphaFoldDB" id="A0A251TSL0"/>
<dbReference type="InterPro" id="IPR002641">
    <property type="entry name" value="PNPLA_dom"/>
</dbReference>
<accession>A0A251TSL0</accession>
<keyword evidence="7" id="KW-1185">Reference proteome</keyword>
<gene>
    <name evidence="6" type="ORF">HannXRQ_Chr09g0245751</name>
</gene>
<dbReference type="InterPro" id="IPR016035">
    <property type="entry name" value="Acyl_Trfase/lysoPLipase"/>
</dbReference>
<sequence length="782" mass="89682">MPRKACYTPVAKRKSCLSLVVIHNISQTYITTEMERTDSIFQPPTNEKYITVLSIDGGGVRGLIPAVILEFLEAKLQEKDGKDARIADYFDIIAGTSTGGLITAMLTAPNEKRRPLFSAQEIKEFYLQHCPRIFPQDWRYKFRKIIKSIRGPLYDGQCLHDTIREYLPDNIKLGDTLTNVVIPAFDINKLQPVIFSSYEIKEKPYMNFKLSDICIATSAAPTYLPPHYFETEREKKKIESETTDEKKKIEYQTIQEKKKIESETIHEKEKIKFNLIDGGVAANNPVTILSRTMSQEKESIGLYILMPRKACYTPVAKRKSCLSLVVIHNISQTYITTEMERTDSIFQPPTNEKYITVLSIDGGGVRGLIPAVILEFLEAKLQEKDGKDARIADYFDIIAGTSTGGLITAMLTAPNEKRRPLFSAQEIKEFYLQHCPRIFPQDWRYKFRKIIKSIRGPLYDGQCLHDTIREYLPDNIKLGDTLTNVVIPAFDINKLQPVIFSSYEIKEKPYMNFKLSDICIATSAAPTYLPPHYFETEREKKKIESETTDEKKKIEYQTIQEKKKIESETIHEKEKIKFNLIDGGVAANNPTQIAIGVIGKQLPSYQFPEYSRYLVISIGTGDCKMEGDYTTAEAKKWGLFGWWYNANGSKPLVDIFTQASTDMVDFHLSNVFHNHNVQKNYLRIQEDKLERTVFPLDKATKENMDRLIDIGKSLLEKKVSTVNFEDGRMSPAEIKQMLRHSKNLRKNFQTRSIVVNRKIKPILNHPRNKHCVKDASVKNPTK</sequence>
<dbReference type="Gene3D" id="3.40.1090.10">
    <property type="entry name" value="Cytosolic phospholipase A2 catalytic domain"/>
    <property type="match status" value="2"/>
</dbReference>
<comment type="similarity">
    <text evidence="1 4">Belongs to the patatin family.</text>
</comment>
<feature type="active site" description="Proton acceptor" evidence="3">
    <location>
        <position position="277"/>
    </location>
</feature>
<dbReference type="Proteomes" id="UP000215914">
    <property type="component" value="Chromosome 9"/>
</dbReference>
<dbReference type="PROSITE" id="PS51635">
    <property type="entry name" value="PNPLA"/>
    <property type="match status" value="2"/>
</dbReference>
<keyword evidence="3 4" id="KW-0378">Hydrolase</keyword>
<name>A0A251TSL0_HELAN</name>
<dbReference type="GO" id="GO:0016042">
    <property type="term" value="P:lipid catabolic process"/>
    <property type="evidence" value="ECO:0007669"/>
    <property type="project" value="UniProtKB-UniRule"/>
</dbReference>
<feature type="domain" description="PNPLA" evidence="5">
    <location>
        <begin position="53"/>
        <end position="290"/>
    </location>
</feature>
<feature type="active site" description="Nucleophile" evidence="3">
    <location>
        <position position="402"/>
    </location>
</feature>
<dbReference type="GO" id="GO:0016740">
    <property type="term" value="F:transferase activity"/>
    <property type="evidence" value="ECO:0007669"/>
    <property type="project" value="UniProtKB-KW"/>
</dbReference>
<keyword evidence="2 3" id="KW-0443">Lipid metabolism</keyword>
<evidence type="ECO:0000313" key="7">
    <source>
        <dbReference type="Proteomes" id="UP000215914"/>
    </source>
</evidence>
<evidence type="ECO:0000313" key="6">
    <source>
        <dbReference type="EMBL" id="OTG14110.1"/>
    </source>
</evidence>
<evidence type="ECO:0000256" key="1">
    <source>
        <dbReference type="ARBA" id="ARBA00010240"/>
    </source>
</evidence>
<dbReference type="GO" id="GO:0004620">
    <property type="term" value="F:phospholipase activity"/>
    <property type="evidence" value="ECO:0000318"/>
    <property type="project" value="GO_Central"/>
</dbReference>